<keyword evidence="4" id="KW-1185">Reference proteome</keyword>
<feature type="region of interest" description="Disordered" evidence="1">
    <location>
        <begin position="123"/>
        <end position="161"/>
    </location>
</feature>
<evidence type="ECO:0000313" key="4">
    <source>
        <dbReference type="Proteomes" id="UP000646365"/>
    </source>
</evidence>
<comment type="caution">
    <text evidence="3">The sequence shown here is derived from an EMBL/GenBank/DDBJ whole genome shotgun (WGS) entry which is preliminary data.</text>
</comment>
<dbReference type="Proteomes" id="UP000646365">
    <property type="component" value="Unassembled WGS sequence"/>
</dbReference>
<dbReference type="EMBL" id="BMJQ01000006">
    <property type="protein sequence ID" value="GGF18095.1"/>
    <property type="molecule type" value="Genomic_DNA"/>
</dbReference>
<evidence type="ECO:0000256" key="1">
    <source>
        <dbReference type="SAM" id="MobiDB-lite"/>
    </source>
</evidence>
<proteinExistence type="predicted"/>
<dbReference type="RefSeq" id="WP_189046146.1">
    <property type="nucleotide sequence ID" value="NZ_BMJQ01000006.1"/>
</dbReference>
<protein>
    <submittedName>
        <fullName evidence="3">Uncharacterized protein</fullName>
    </submittedName>
</protein>
<accession>A0A8J2YT89</accession>
<keyword evidence="2" id="KW-1133">Transmembrane helix</keyword>
<evidence type="ECO:0000313" key="3">
    <source>
        <dbReference type="EMBL" id="GGF18095.1"/>
    </source>
</evidence>
<name>A0A8J2YT89_9PROT</name>
<feature type="transmembrane region" description="Helical" evidence="2">
    <location>
        <begin position="6"/>
        <end position="25"/>
    </location>
</feature>
<reference evidence="3" key="2">
    <citation type="submission" date="2020-09" db="EMBL/GenBank/DDBJ databases">
        <authorList>
            <person name="Sun Q."/>
            <person name="Zhou Y."/>
        </authorList>
    </citation>
    <scope>NUCLEOTIDE SEQUENCE</scope>
    <source>
        <strain evidence="3">CGMCC 1.15725</strain>
    </source>
</reference>
<evidence type="ECO:0000256" key="2">
    <source>
        <dbReference type="SAM" id="Phobius"/>
    </source>
</evidence>
<reference evidence="3" key="1">
    <citation type="journal article" date="2014" name="Int. J. Syst. Evol. Microbiol.">
        <title>Complete genome sequence of Corynebacterium casei LMG S-19264T (=DSM 44701T), isolated from a smear-ripened cheese.</title>
        <authorList>
            <consortium name="US DOE Joint Genome Institute (JGI-PGF)"/>
            <person name="Walter F."/>
            <person name="Albersmeier A."/>
            <person name="Kalinowski J."/>
            <person name="Ruckert C."/>
        </authorList>
    </citation>
    <scope>NUCLEOTIDE SEQUENCE</scope>
    <source>
        <strain evidence="3">CGMCC 1.15725</strain>
    </source>
</reference>
<gene>
    <name evidence="3" type="ORF">GCM10011611_24930</name>
</gene>
<keyword evidence="2" id="KW-0472">Membrane</keyword>
<feature type="transmembrane region" description="Helical" evidence="2">
    <location>
        <begin position="82"/>
        <end position="105"/>
    </location>
</feature>
<organism evidence="3 4">
    <name type="scientific">Aliidongia dinghuensis</name>
    <dbReference type="NCBI Taxonomy" id="1867774"/>
    <lineage>
        <taxon>Bacteria</taxon>
        <taxon>Pseudomonadati</taxon>
        <taxon>Pseudomonadota</taxon>
        <taxon>Alphaproteobacteria</taxon>
        <taxon>Rhodospirillales</taxon>
        <taxon>Dongiaceae</taxon>
        <taxon>Aliidongia</taxon>
    </lineage>
</organism>
<sequence length="475" mass="53254">MFTVAAKVTTIWGAICVIAIAVFYYKKNKNDNIYKMIKSARPSDRPDLVRQYIGTLGFDVGKLSTIQTYRLLIRKAEASGRFFTRSIALSVLGVGVSIFGTLFFLSKSHLDLTISTPTTVANPSTFSESVTPGPDKPVRAKDDSTPSLAQETRGGKEPESRNNVAVSFKYIDSSDLSEKDYDGELYVDGRSVSGAAGAGSGYSAYRFELISGRPVVLELRPRGEVVPIRKERVAANFLVTLNCPERTLYTPFSPEKINLPAVNLAREALDHEADCAEIDKSLQMWKFYDSTLDSKTSRPEWGREKIEYFPEVVKYNYARALYESCKDLAYEEECEKALQAFSDLTPDTLKKAAVSKHEKPFVKSDIQARMAQIFYAKLKQSYADQKWDDVIALAKEIISKYPAEGEAWRSVGVPMARIRDDAVNAYLRLAENHSKDACIYLRDAKLYNGKELNWPQERGANASYINELWSGHKCS</sequence>
<keyword evidence="2" id="KW-0812">Transmembrane</keyword>
<dbReference type="AlphaFoldDB" id="A0A8J2YT89"/>